<evidence type="ECO:0000313" key="10">
    <source>
        <dbReference type="EMBL" id="SUX25426.1"/>
    </source>
</evidence>
<keyword evidence="5" id="KW-0598">Phosphotransferase system</keyword>
<evidence type="ECO:0000256" key="9">
    <source>
        <dbReference type="SAM" id="Phobius"/>
    </source>
</evidence>
<dbReference type="GO" id="GO:0009401">
    <property type="term" value="P:phosphoenolpyruvate-dependent sugar phosphotransferase system"/>
    <property type="evidence" value="ECO:0007669"/>
    <property type="project" value="UniProtKB-KW"/>
</dbReference>
<feature type="transmembrane region" description="Helical" evidence="9">
    <location>
        <begin position="186"/>
        <end position="206"/>
    </location>
</feature>
<feature type="transmembrane region" description="Helical" evidence="9">
    <location>
        <begin position="143"/>
        <end position="165"/>
    </location>
</feature>
<keyword evidence="4" id="KW-0762">Sugar transport</keyword>
<evidence type="ECO:0000256" key="4">
    <source>
        <dbReference type="ARBA" id="ARBA00022597"/>
    </source>
</evidence>
<feature type="transmembrane region" description="Helical" evidence="9">
    <location>
        <begin position="263"/>
        <end position="281"/>
    </location>
</feature>
<dbReference type="Proteomes" id="UP000254572">
    <property type="component" value="Unassembled WGS sequence"/>
</dbReference>
<dbReference type="PROSITE" id="PS51108">
    <property type="entry name" value="PTS_EIID"/>
    <property type="match status" value="1"/>
</dbReference>
<feature type="transmembrane region" description="Helical" evidence="9">
    <location>
        <begin position="237"/>
        <end position="254"/>
    </location>
</feature>
<gene>
    <name evidence="10" type="primary">manZ_3</name>
    <name evidence="10" type="ORF">NCTC13294_02422</name>
</gene>
<evidence type="ECO:0000256" key="3">
    <source>
        <dbReference type="ARBA" id="ARBA00022475"/>
    </source>
</evidence>
<dbReference type="PANTHER" id="PTHR32502:SF5">
    <property type="entry name" value="N-ACETYLGALACTOSAMINE PERMEASE IID COMPONENT-RELATED"/>
    <property type="match status" value="1"/>
</dbReference>
<evidence type="ECO:0000256" key="5">
    <source>
        <dbReference type="ARBA" id="ARBA00022683"/>
    </source>
</evidence>
<keyword evidence="8 9" id="KW-0472">Membrane</keyword>
<keyword evidence="2" id="KW-0813">Transport</keyword>
<feature type="transmembrane region" description="Helical" evidence="9">
    <location>
        <begin position="114"/>
        <end position="137"/>
    </location>
</feature>
<dbReference type="RefSeq" id="WP_006984419.1">
    <property type="nucleotide sequence ID" value="NZ_CABMOK010000021.1"/>
</dbReference>
<evidence type="ECO:0000256" key="1">
    <source>
        <dbReference type="ARBA" id="ARBA00004651"/>
    </source>
</evidence>
<keyword evidence="3" id="KW-1003">Cell membrane</keyword>
<name>A0A381EEM1_9GAMM</name>
<protein>
    <submittedName>
        <fullName evidence="10">PTS system mannose-specific EIID component</fullName>
    </submittedName>
</protein>
<evidence type="ECO:0000256" key="8">
    <source>
        <dbReference type="ARBA" id="ARBA00023136"/>
    </source>
</evidence>
<evidence type="ECO:0000256" key="2">
    <source>
        <dbReference type="ARBA" id="ARBA00022448"/>
    </source>
</evidence>
<reference evidence="10 11" key="1">
    <citation type="submission" date="2018-06" db="EMBL/GenBank/DDBJ databases">
        <authorList>
            <consortium name="Pathogen Informatics"/>
            <person name="Doyle S."/>
        </authorList>
    </citation>
    <scope>NUCLEOTIDE SEQUENCE [LARGE SCALE GENOMIC DNA]</scope>
    <source>
        <strain evidence="10 11">NCTC13294</strain>
    </source>
</reference>
<dbReference type="InterPro" id="IPR004704">
    <property type="entry name" value="PTS_IID_man"/>
</dbReference>
<dbReference type="Pfam" id="PF03613">
    <property type="entry name" value="EIID-AGA"/>
    <property type="match status" value="1"/>
</dbReference>
<evidence type="ECO:0000256" key="6">
    <source>
        <dbReference type="ARBA" id="ARBA00022692"/>
    </source>
</evidence>
<organism evidence="10 11">
    <name type="scientific">Cardiobacterium valvarum</name>
    <dbReference type="NCBI Taxonomy" id="194702"/>
    <lineage>
        <taxon>Bacteria</taxon>
        <taxon>Pseudomonadati</taxon>
        <taxon>Pseudomonadota</taxon>
        <taxon>Gammaproteobacteria</taxon>
        <taxon>Cardiobacteriales</taxon>
        <taxon>Cardiobacteriaceae</taxon>
        <taxon>Cardiobacterium</taxon>
    </lineage>
</organism>
<sequence>MTTETRDTYQDQNANKVITGRDLSIMAWRSLFLQASFNYERMQANGWLYTILPALRKIHKNPDDLRASMRMHLEFFNTHPFLVTFISGLVVSMEEAKENISTIRAIKVSTMGPGGGIGDAVFWLTLLSICGGVGASFSLGGSWLGPIFFLALFNIVHFALRFGLANYGYKMGVSAIANLKEQTRKISHAASIVGLTVIGAMTASYVRLESGLQLVRHVEGVEKPFVYSLQKDLIDPIMPKLLPLLWTMFILWRIKKGTSTLRLVLWTIVFGLVCVGLPVLVKQLFGVDIIDANVLAERMGIVIKEATEAAATVQ</sequence>
<proteinExistence type="predicted"/>
<evidence type="ECO:0000313" key="11">
    <source>
        <dbReference type="Proteomes" id="UP000254572"/>
    </source>
</evidence>
<dbReference type="PANTHER" id="PTHR32502">
    <property type="entry name" value="N-ACETYLGALACTOSAMINE PERMEASE II COMPONENT-RELATED"/>
    <property type="match status" value="1"/>
</dbReference>
<dbReference type="EMBL" id="UFUW01000001">
    <property type="protein sequence ID" value="SUX25426.1"/>
    <property type="molecule type" value="Genomic_DNA"/>
</dbReference>
<accession>A0A381EEM1</accession>
<keyword evidence="7 9" id="KW-1133">Transmembrane helix</keyword>
<evidence type="ECO:0000256" key="7">
    <source>
        <dbReference type="ARBA" id="ARBA00022989"/>
    </source>
</evidence>
<keyword evidence="6 9" id="KW-0812">Transmembrane</keyword>
<dbReference type="GO" id="GO:0005886">
    <property type="term" value="C:plasma membrane"/>
    <property type="evidence" value="ECO:0007669"/>
    <property type="project" value="UniProtKB-SubCell"/>
</dbReference>
<keyword evidence="11" id="KW-1185">Reference proteome</keyword>
<comment type="subcellular location">
    <subcellularLocation>
        <location evidence="1">Cell membrane</location>
        <topology evidence="1">Multi-pass membrane protein</topology>
    </subcellularLocation>
</comment>
<dbReference type="InterPro" id="IPR050303">
    <property type="entry name" value="GatZ_KbaZ_carbometab"/>
</dbReference>
<dbReference type="AlphaFoldDB" id="A0A381EEM1"/>
<dbReference type="OrthoDB" id="9811533at2"/>